<dbReference type="Gene3D" id="2.20.200.10">
    <property type="entry name" value="Outer membrane efflux proteins (OEP)"/>
    <property type="match status" value="1"/>
</dbReference>
<comment type="caution">
    <text evidence="3">The sequence shown here is derived from an EMBL/GenBank/DDBJ whole genome shotgun (WGS) entry which is preliminary data.</text>
</comment>
<dbReference type="SUPFAM" id="SSF56954">
    <property type="entry name" value="Outer membrane efflux proteins (OEP)"/>
    <property type="match status" value="1"/>
</dbReference>
<dbReference type="Proteomes" id="UP001556220">
    <property type="component" value="Unassembled WGS sequence"/>
</dbReference>
<dbReference type="EMBL" id="JBFOHK010000001">
    <property type="protein sequence ID" value="MEW9570766.1"/>
    <property type="molecule type" value="Genomic_DNA"/>
</dbReference>
<dbReference type="InterPro" id="IPR010131">
    <property type="entry name" value="MdtP/NodT-like"/>
</dbReference>
<dbReference type="NCBIfam" id="TIGR01845">
    <property type="entry name" value="outer_NodT"/>
    <property type="match status" value="1"/>
</dbReference>
<protein>
    <submittedName>
        <fullName evidence="3">Efflux transporter outer membrane subunit</fullName>
    </submittedName>
</protein>
<keyword evidence="4" id="KW-1185">Reference proteome</keyword>
<evidence type="ECO:0000256" key="2">
    <source>
        <dbReference type="RuleBase" id="RU362097"/>
    </source>
</evidence>
<dbReference type="Gene3D" id="1.20.1600.10">
    <property type="entry name" value="Outer membrane efflux proteins (OEP)"/>
    <property type="match status" value="1"/>
</dbReference>
<sequence length="498" mass="53337">MKTLIPRKFRTLPALIGAPLIGATLLAGCMVGPDFHRPDAPKNNRYTVQPMPATIGQDGDAQHLVAGMDVPAQWWTLFQSRQLDALVKQSLKANPGLVAAQAALRQAQEAEAAGKGALYPTVTADYNVSRQRIAGTLASPAASGYDYYTLHTAQLSVSWAPDLFGGNRRQLEALRAQTDVQRFELDAARLSLTSNVAVAAIQQAGLRAQVEATRKIIASQQETLDSFQRQLRLGQLALADVAAQQATLAQTQATLPPLQKQLDQQNDALAALLGVAPADAQVPAFDLADLHLPGQLPLNLPSQLVAQRPDVRAAEAQLHAASAQVGVAEANRLPKFTLSANAGSAPTDIGNLFKDGTVFWNLAADVSQPLFDAGSLKHQQRAAEAALDAAKAQYRGTVIAALQNVADTLYALKADADALRAAQIAEQAAQRSLDINRRQFDLGDVNRLAVLQAEQAWQQTEIMLVQAQAARYSDTAALFQALGGGWWQNQHDRETSAK</sequence>
<gene>
    <name evidence="3" type="ORF">ABQJ54_03315</name>
</gene>
<dbReference type="InterPro" id="IPR003423">
    <property type="entry name" value="OMP_efflux"/>
</dbReference>
<comment type="similarity">
    <text evidence="1 2">Belongs to the outer membrane factor (OMF) (TC 1.B.17) family.</text>
</comment>
<accession>A0ABV3QAB9</accession>
<evidence type="ECO:0000313" key="4">
    <source>
        <dbReference type="Proteomes" id="UP001556220"/>
    </source>
</evidence>
<name>A0ABV3QAB9_9GAMM</name>
<comment type="subcellular location">
    <subcellularLocation>
        <location evidence="2">Cell outer membrane</location>
        <topology evidence="2">Lipid-anchor</topology>
    </subcellularLocation>
</comment>
<keyword evidence="2" id="KW-1134">Transmembrane beta strand</keyword>
<evidence type="ECO:0000313" key="3">
    <source>
        <dbReference type="EMBL" id="MEW9570766.1"/>
    </source>
</evidence>
<evidence type="ECO:0000256" key="1">
    <source>
        <dbReference type="ARBA" id="ARBA00007613"/>
    </source>
</evidence>
<dbReference type="RefSeq" id="WP_367852840.1">
    <property type="nucleotide sequence ID" value="NZ_JBFOHK010000001.1"/>
</dbReference>
<proteinExistence type="inferred from homology"/>
<keyword evidence="2" id="KW-0449">Lipoprotein</keyword>
<reference evidence="3 4" key="1">
    <citation type="submission" date="2024-06" db="EMBL/GenBank/DDBJ databases">
        <authorList>
            <person name="Woo H."/>
        </authorList>
    </citation>
    <scope>NUCLEOTIDE SEQUENCE [LARGE SCALE GENOMIC DNA]</scope>
    <source>
        <strain evidence="3 4">Si-c</strain>
    </source>
</reference>
<keyword evidence="2" id="KW-0564">Palmitate</keyword>
<dbReference type="PROSITE" id="PS51257">
    <property type="entry name" value="PROKAR_LIPOPROTEIN"/>
    <property type="match status" value="1"/>
</dbReference>
<organism evidence="3 4">
    <name type="scientific">Rhodanobacter lycopersici</name>
    <dbReference type="NCBI Taxonomy" id="3162487"/>
    <lineage>
        <taxon>Bacteria</taxon>
        <taxon>Pseudomonadati</taxon>
        <taxon>Pseudomonadota</taxon>
        <taxon>Gammaproteobacteria</taxon>
        <taxon>Lysobacterales</taxon>
        <taxon>Rhodanobacteraceae</taxon>
        <taxon>Rhodanobacter</taxon>
    </lineage>
</organism>
<dbReference type="PANTHER" id="PTHR30203:SF33">
    <property type="entry name" value="BLR4455 PROTEIN"/>
    <property type="match status" value="1"/>
</dbReference>
<keyword evidence="2" id="KW-0812">Transmembrane</keyword>
<dbReference type="PANTHER" id="PTHR30203">
    <property type="entry name" value="OUTER MEMBRANE CATION EFFLUX PROTEIN"/>
    <property type="match status" value="1"/>
</dbReference>
<keyword evidence="2" id="KW-0472">Membrane</keyword>
<dbReference type="Pfam" id="PF02321">
    <property type="entry name" value="OEP"/>
    <property type="match status" value="2"/>
</dbReference>